<accession>A0A6I4NFV6</accession>
<protein>
    <submittedName>
        <fullName evidence="1">Uncharacterized protein</fullName>
    </submittedName>
</protein>
<sequence length="114" mass="13219">MIRSTVPLLYDARNGEKSAIVEIEIPSWQTGQDGITYNVRDYAINNDVKEFISSKFVFYSWDQINSLNDYIESIYVYSGLTKKETEYLKVKHALLLETKTRPIYGSNANLWVLI</sequence>
<dbReference type="RefSeq" id="WP_160372940.1">
    <property type="nucleotide sequence ID" value="NZ_WSTB01000001.1"/>
</dbReference>
<name>A0A6I4NFV6_9FLAO</name>
<proteinExistence type="predicted"/>
<comment type="caution">
    <text evidence="1">The sequence shown here is derived from an EMBL/GenBank/DDBJ whole genome shotgun (WGS) entry which is preliminary data.</text>
</comment>
<dbReference type="AlphaFoldDB" id="A0A6I4NFV6"/>
<evidence type="ECO:0000313" key="1">
    <source>
        <dbReference type="EMBL" id="MWB93001.1"/>
    </source>
</evidence>
<dbReference type="EMBL" id="WSTB01000001">
    <property type="protein sequence ID" value="MWB93001.1"/>
    <property type="molecule type" value="Genomic_DNA"/>
</dbReference>
<reference evidence="1 2" key="1">
    <citation type="submission" date="2019-12" db="EMBL/GenBank/DDBJ databases">
        <authorList>
            <person name="Kim Y.S."/>
        </authorList>
    </citation>
    <scope>NUCLEOTIDE SEQUENCE [LARGE SCALE GENOMIC DNA]</scope>
    <source>
        <strain evidence="1 2">GA093</strain>
    </source>
</reference>
<keyword evidence="2" id="KW-1185">Reference proteome</keyword>
<evidence type="ECO:0000313" key="2">
    <source>
        <dbReference type="Proteomes" id="UP000471501"/>
    </source>
</evidence>
<organism evidence="1 2">
    <name type="scientific">Flavobacterium hydrocarbonoxydans</name>
    <dbReference type="NCBI Taxonomy" id="2683249"/>
    <lineage>
        <taxon>Bacteria</taxon>
        <taxon>Pseudomonadati</taxon>
        <taxon>Bacteroidota</taxon>
        <taxon>Flavobacteriia</taxon>
        <taxon>Flavobacteriales</taxon>
        <taxon>Flavobacteriaceae</taxon>
        <taxon>Flavobacterium</taxon>
    </lineage>
</organism>
<dbReference type="Proteomes" id="UP000471501">
    <property type="component" value="Unassembled WGS sequence"/>
</dbReference>
<gene>
    <name evidence="1" type="ORF">GON26_01380</name>
</gene>